<accession>A0A9D9H3K5</accession>
<gene>
    <name evidence="2" type="ORF">IAC55_07705</name>
</gene>
<feature type="domain" description="DUF402" evidence="1">
    <location>
        <begin position="8"/>
        <end position="145"/>
    </location>
</feature>
<reference evidence="2" key="1">
    <citation type="submission" date="2020-10" db="EMBL/GenBank/DDBJ databases">
        <authorList>
            <person name="Gilroy R."/>
        </authorList>
    </citation>
    <scope>NUCLEOTIDE SEQUENCE</scope>
    <source>
        <strain evidence="2">F6-4510</strain>
    </source>
</reference>
<dbReference type="AlphaFoldDB" id="A0A9D9H3K5"/>
<evidence type="ECO:0000313" key="2">
    <source>
        <dbReference type="EMBL" id="MBO8435186.1"/>
    </source>
</evidence>
<dbReference type="SUPFAM" id="SSF159234">
    <property type="entry name" value="FomD-like"/>
    <property type="match status" value="1"/>
</dbReference>
<dbReference type="Gene3D" id="2.40.380.10">
    <property type="entry name" value="FomD-like"/>
    <property type="match status" value="1"/>
</dbReference>
<dbReference type="Proteomes" id="UP000823611">
    <property type="component" value="Unassembled WGS sequence"/>
</dbReference>
<proteinExistence type="predicted"/>
<dbReference type="Pfam" id="PF04167">
    <property type="entry name" value="DUF402"/>
    <property type="match status" value="1"/>
</dbReference>
<dbReference type="EMBL" id="JADIMX010000145">
    <property type="protein sequence ID" value="MBO8435186.1"/>
    <property type="molecule type" value="Genomic_DNA"/>
</dbReference>
<name>A0A9D9H3K5_9FIRM</name>
<dbReference type="InterPro" id="IPR007295">
    <property type="entry name" value="DUF402"/>
</dbReference>
<evidence type="ECO:0000259" key="1">
    <source>
        <dbReference type="Pfam" id="PF04167"/>
    </source>
</evidence>
<comment type="caution">
    <text evidence="2">The sequence shown here is derived from an EMBL/GenBank/DDBJ whole genome shotgun (WGS) entry which is preliminary data.</text>
</comment>
<evidence type="ECO:0000313" key="3">
    <source>
        <dbReference type="Proteomes" id="UP000823611"/>
    </source>
</evidence>
<reference evidence="2" key="2">
    <citation type="journal article" date="2021" name="PeerJ">
        <title>Extensive microbial diversity within the chicken gut microbiome revealed by metagenomics and culture.</title>
        <authorList>
            <person name="Gilroy R."/>
            <person name="Ravi A."/>
            <person name="Getino M."/>
            <person name="Pursley I."/>
            <person name="Horton D.L."/>
            <person name="Alikhan N.F."/>
            <person name="Baker D."/>
            <person name="Gharbi K."/>
            <person name="Hall N."/>
            <person name="Watson M."/>
            <person name="Adriaenssens E.M."/>
            <person name="Foster-Nyarko E."/>
            <person name="Jarju S."/>
            <person name="Secka A."/>
            <person name="Antonio M."/>
            <person name="Oren A."/>
            <person name="Chaudhuri R.R."/>
            <person name="La Ragione R."/>
            <person name="Hildebrand F."/>
            <person name="Pallen M.J."/>
        </authorList>
    </citation>
    <scope>NUCLEOTIDE SEQUENCE</scope>
    <source>
        <strain evidence="2">F6-4510</strain>
    </source>
</reference>
<sequence>MTMPSIYRKRYIPDEIIHLKDDEIIHIDEEKIVTKWNVLKPRKDFSKGYSCYFLKDGFKISKFMNDKYELVYYYCDIIDTVFDKESNSYTFVDLLADVIIYPDGKVKVVDIEEIADALDEGLIDIETSKKALRRLGKLLDIVYEGKLFDLVSGYLGDF</sequence>
<protein>
    <submittedName>
        <fullName evidence="2">DUF402 domain-containing protein</fullName>
    </submittedName>
</protein>
<organism evidence="2 3">
    <name type="scientific">Candidatus Fimicola merdigallinarum</name>
    <dbReference type="NCBI Taxonomy" id="2840819"/>
    <lineage>
        <taxon>Bacteria</taxon>
        <taxon>Bacillati</taxon>
        <taxon>Bacillota</taxon>
        <taxon>Clostridia</taxon>
        <taxon>Lachnospirales</taxon>
        <taxon>Lachnospiraceae</taxon>
        <taxon>Lachnospiraceae incertae sedis</taxon>
        <taxon>Candidatus Fimicola</taxon>
    </lineage>
</organism>
<dbReference type="InterPro" id="IPR035930">
    <property type="entry name" value="FomD-like_sf"/>
</dbReference>